<evidence type="ECO:0000256" key="1">
    <source>
        <dbReference type="ARBA" id="ARBA00034117"/>
    </source>
</evidence>
<dbReference type="eggNOG" id="COG5444">
    <property type="taxonomic scope" value="Bacteria"/>
</dbReference>
<dbReference type="STRING" id="1114965.Spaf_1307"/>
<keyword evidence="2" id="KW-0175">Coiled coil</keyword>
<dbReference type="Proteomes" id="UP000002865">
    <property type="component" value="Chromosome"/>
</dbReference>
<sequence>MSIDMYLESARSQANSLSSISAQCVQQNIELIKVLENFVAEEELKGHAYDSAKAHITSTVIPLIQGIVLYQESLAEECQKFVSQYTSDVDSKSWRQVDLEEKIREADQKISNIQQLMETKSDNKISAFLNLSVSIAVLEGAKQKLQKILISLLTFNAVSPTIFLNSERYLLAVQNGFAQAAQSWDATSGTYLPPSNGADLSWKQTISLGWQKRQAVLNKVKNPKVETLEEKLSKMSRAELEEEYGSVIQSYKRFLTMGQGDNVTATMDYEDVKLIWKRYNEVKNDHLGLLPSELAKVDPKFRKRIDAMDQEALEEAYPELKTLISMAHVNPYAQLFKSETERANYDYLLDRYFLLDSQKMLSWRDPAFQTKYDYYIIEEGINPFTGKPATQEEINRAKDIKKVRAFTESLQLASSLYTSYVGYNQYYNKPYTTFSDVFSKVKGKVPFFNRKPVIPEVNPKVDTNVKTITEPTKTYDRERILRNIEESKIARESSNFDQYLAKEKFQKTLIDMEPVDRQRYLQWHNYAEAGIDPSDRAKLRNWAYPPDPEFYLKNKNVYDNPDYFNQLTGNTIYPGTPESALGRVDGSIHKDGFLDGKYKESVILPGTRINRIGSNPTGRYFSPEGATFGEKALPPFMKLQPNSDYIVLKEIPTKVGLVAPWFDEPGMGIQYFTYSTIDELEKGRFLLRLK</sequence>
<dbReference type="RefSeq" id="WP_014713519.1">
    <property type="nucleotide sequence ID" value="NC_017905.1"/>
</dbReference>
<dbReference type="HOGENOM" id="CLU_024501_0_0_9"/>
<dbReference type="AlphaFoldDB" id="I1ZML4"/>
<dbReference type="PATRIC" id="fig|1114965.3.peg.1258"/>
<dbReference type="PaxDb" id="1114965-Spaf_1307"/>
<protein>
    <recommendedName>
        <fullName evidence="3">LXG domain-containing protein</fullName>
    </recommendedName>
</protein>
<dbReference type="EMBL" id="CP003122">
    <property type="protein sequence ID" value="AFJ26288.1"/>
    <property type="molecule type" value="Genomic_DNA"/>
</dbReference>
<accession>I1ZML4</accession>
<dbReference type="InterPro" id="IPR051768">
    <property type="entry name" value="Bact_secretion_toxin"/>
</dbReference>
<feature type="coiled-coil region" evidence="2">
    <location>
        <begin position="96"/>
        <end position="123"/>
    </location>
</feature>
<feature type="domain" description="LXG" evidence="3">
    <location>
        <begin position="1"/>
        <end position="223"/>
    </location>
</feature>
<evidence type="ECO:0000313" key="5">
    <source>
        <dbReference type="Proteomes" id="UP000002865"/>
    </source>
</evidence>
<dbReference type="KEGG" id="scf:Spaf_1307"/>
<dbReference type="PANTHER" id="PTHR34976:SF1">
    <property type="entry name" value="TOXIN BC_0920"/>
    <property type="match status" value="1"/>
</dbReference>
<dbReference type="eggNOG" id="COG3210">
    <property type="taxonomic scope" value="Bacteria"/>
</dbReference>
<gene>
    <name evidence="4" type="ORF">Spaf_1307</name>
</gene>
<reference evidence="4 5" key="1">
    <citation type="journal article" date="2012" name="PLoS ONE">
        <title>Complete Genome and Transcriptomes of Streptococcus parasanguinis FW213: Phylogenic Relations and Potential Virulence Mechanisms.</title>
        <authorList>
            <person name="Geng J."/>
            <person name="Chiu C.H."/>
            <person name="Tang P."/>
            <person name="Chen Y."/>
            <person name="Shieh H.R."/>
            <person name="Hu S."/>
            <person name="Chen Y.Y."/>
        </authorList>
    </citation>
    <scope>NUCLEOTIDE SEQUENCE [LARGE SCALE GENOMIC DNA]</scope>
    <source>
        <strain evidence="4 5">FW213</strain>
    </source>
</reference>
<evidence type="ECO:0000313" key="4">
    <source>
        <dbReference type="EMBL" id="AFJ26288.1"/>
    </source>
</evidence>
<dbReference type="PROSITE" id="PS51756">
    <property type="entry name" value="LXG"/>
    <property type="match status" value="1"/>
</dbReference>
<comment type="similarity">
    <text evidence="1">In the N-terminal section; belongs to the LXG family.</text>
</comment>
<name>I1ZML4_STRPA</name>
<proteinExistence type="inferred from homology"/>
<dbReference type="InterPro" id="IPR006829">
    <property type="entry name" value="LXG_dom"/>
</dbReference>
<dbReference type="PANTHER" id="PTHR34976">
    <property type="entry name" value="RIBONUCLEASE YQCG-RELATED"/>
    <property type="match status" value="1"/>
</dbReference>
<dbReference type="InterPro" id="IPR025331">
    <property type="entry name" value="TNT"/>
</dbReference>
<dbReference type="Pfam" id="PF14021">
    <property type="entry name" value="TNT"/>
    <property type="match status" value="1"/>
</dbReference>
<evidence type="ECO:0000259" key="3">
    <source>
        <dbReference type="PROSITE" id="PS51756"/>
    </source>
</evidence>
<dbReference type="GO" id="GO:0050135">
    <property type="term" value="F:NADP+ nucleosidase activity"/>
    <property type="evidence" value="ECO:0007669"/>
    <property type="project" value="InterPro"/>
</dbReference>
<evidence type="ECO:0000256" key="2">
    <source>
        <dbReference type="SAM" id="Coils"/>
    </source>
</evidence>
<organism evidence="4 5">
    <name type="scientific">Streptococcus parasanguinis FW213</name>
    <dbReference type="NCBI Taxonomy" id="1114965"/>
    <lineage>
        <taxon>Bacteria</taxon>
        <taxon>Bacillati</taxon>
        <taxon>Bacillota</taxon>
        <taxon>Bacilli</taxon>
        <taxon>Lactobacillales</taxon>
        <taxon>Streptococcaceae</taxon>
        <taxon>Streptococcus</taxon>
    </lineage>
</organism>